<dbReference type="PANTHER" id="PTHR30509">
    <property type="entry name" value="P-HYDROXYBENZOIC ACID EFFLUX PUMP SUBUNIT-RELATED"/>
    <property type="match status" value="1"/>
</dbReference>
<dbReference type="AlphaFoldDB" id="A0A2C6DH38"/>
<keyword evidence="7" id="KW-0175">Coiled coil</keyword>
<keyword evidence="5 9" id="KW-0472">Membrane</keyword>
<evidence type="ECO:0000256" key="8">
    <source>
        <dbReference type="SAM" id="MobiDB-lite"/>
    </source>
</evidence>
<dbReference type="InterPro" id="IPR049453">
    <property type="entry name" value="Memb_transporter_dom"/>
</dbReference>
<gene>
    <name evidence="11" type="ORF">CRN84_01610</name>
</gene>
<keyword evidence="4 9" id="KW-1133">Transmembrane helix</keyword>
<feature type="coiled-coil region" evidence="7">
    <location>
        <begin position="261"/>
        <end position="288"/>
    </location>
</feature>
<evidence type="ECO:0000256" key="6">
    <source>
        <dbReference type="ARBA" id="ARBA00043993"/>
    </source>
</evidence>
<sequence length="657" mass="71330">MTRIADSALGGMLRQVRADLAYFPGRLAMTWRVAALCALMSAVAMVYGIPESAISCYLIIFVMKPDAVESMVMAIAVTLLVSLVVGLVFLLIHFTLEAPPLRMAALLLSSFLFVYLGSASKLGPVGNIIALVIAFVMTLLSDIPLGEVATRALLYAWLMAVAPMMLIVGFNLFLGRTPQRVLRVSLSERLLAAGDMLQRPDSANRARIHSLLKEGQTEHQQRALFVRIFHLRPAAEAAELDNAVINSYRLLLAVSALPTSIENNDENNNENNNENNDENNNIVEAERLAFSAYCAATAQAIAAGNPIPAAEFSQEESTGSDMREIRDCLIALTHPVNMKDPTAPKATFFAADAVTNPVHQRFALKTTIAAFICYLTYTALDWQDIHTAMITCYVAALGTTGETIHKLILRIIGCLIGAAMGVLAIIFIIPHLNDVGELMALVFAGILLAAWVSSGNERIAYAGVQIGLAFLLTVLQGFGPSIDMGVALDRVLGILLGNLVVYVTFTLLWPVAIVDSVRQRISRALVGLTNLAALPPDARASALREATEVEAELASAQEELVLIPFEPAQLRPAHEERARLKAILTEMSVLCPVLFLPTEKKHGDVRRLRHLSVDSDAVSPSPEAKQPDGESARSHLSTIELTIQRHINRLEKLLRTG</sequence>
<protein>
    <submittedName>
        <fullName evidence="11">FUSC family protein</fullName>
    </submittedName>
</protein>
<dbReference type="RefSeq" id="WP_029093326.1">
    <property type="nucleotide sequence ID" value="NZ_PDDX01000001.1"/>
</dbReference>
<feature type="transmembrane region" description="Helical" evidence="9">
    <location>
        <begin position="33"/>
        <end position="60"/>
    </location>
</feature>
<evidence type="ECO:0000256" key="5">
    <source>
        <dbReference type="ARBA" id="ARBA00023136"/>
    </source>
</evidence>
<comment type="similarity">
    <text evidence="6">Belongs to the YccS/YhfK family.</text>
</comment>
<name>A0A2C6DH38_9GAMM</name>
<feature type="region of interest" description="Disordered" evidence="8">
    <location>
        <begin position="613"/>
        <end position="635"/>
    </location>
</feature>
<organism evidence="11 12">
    <name type="scientific">Budvicia aquatica</name>
    <dbReference type="NCBI Taxonomy" id="82979"/>
    <lineage>
        <taxon>Bacteria</taxon>
        <taxon>Pseudomonadati</taxon>
        <taxon>Pseudomonadota</taxon>
        <taxon>Gammaproteobacteria</taxon>
        <taxon>Enterobacterales</taxon>
        <taxon>Budviciaceae</taxon>
        <taxon>Budvicia</taxon>
    </lineage>
</organism>
<dbReference type="OrthoDB" id="105720at2"/>
<dbReference type="Proteomes" id="UP000224974">
    <property type="component" value="Unassembled WGS sequence"/>
</dbReference>
<feature type="transmembrane region" description="Helical" evidence="9">
    <location>
        <begin position="407"/>
        <end position="429"/>
    </location>
</feature>
<evidence type="ECO:0000256" key="9">
    <source>
        <dbReference type="SAM" id="Phobius"/>
    </source>
</evidence>
<evidence type="ECO:0000256" key="7">
    <source>
        <dbReference type="SAM" id="Coils"/>
    </source>
</evidence>
<accession>A0A2C6DH38</accession>
<evidence type="ECO:0000256" key="2">
    <source>
        <dbReference type="ARBA" id="ARBA00022475"/>
    </source>
</evidence>
<feature type="transmembrane region" description="Helical" evidence="9">
    <location>
        <begin position="435"/>
        <end position="452"/>
    </location>
</feature>
<feature type="transmembrane region" description="Helical" evidence="9">
    <location>
        <begin position="491"/>
        <end position="514"/>
    </location>
</feature>
<feature type="domain" description="Integral membrane bound transporter" evidence="10">
    <location>
        <begin position="372"/>
        <end position="501"/>
    </location>
</feature>
<dbReference type="PANTHER" id="PTHR30509:SF9">
    <property type="entry name" value="MULTIDRUG RESISTANCE PROTEIN MDTO"/>
    <property type="match status" value="1"/>
</dbReference>
<dbReference type="GO" id="GO:0005886">
    <property type="term" value="C:plasma membrane"/>
    <property type="evidence" value="ECO:0007669"/>
    <property type="project" value="UniProtKB-SubCell"/>
</dbReference>
<evidence type="ECO:0000313" key="12">
    <source>
        <dbReference type="Proteomes" id="UP000224974"/>
    </source>
</evidence>
<keyword evidence="2" id="KW-1003">Cell membrane</keyword>
<feature type="transmembrane region" description="Helical" evidence="9">
    <location>
        <begin position="72"/>
        <end position="94"/>
    </location>
</feature>
<evidence type="ECO:0000259" key="10">
    <source>
        <dbReference type="Pfam" id="PF13515"/>
    </source>
</evidence>
<keyword evidence="3 9" id="KW-0812">Transmembrane</keyword>
<dbReference type="Pfam" id="PF13515">
    <property type="entry name" value="FUSC_2"/>
    <property type="match status" value="1"/>
</dbReference>
<feature type="transmembrane region" description="Helical" evidence="9">
    <location>
        <begin position="152"/>
        <end position="174"/>
    </location>
</feature>
<reference evidence="12" key="1">
    <citation type="submission" date="2017-09" db="EMBL/GenBank/DDBJ databases">
        <title>FDA dAtabase for Regulatory Grade micrObial Sequences (FDA-ARGOS): Supporting development and validation of Infectious Disease Dx tests.</title>
        <authorList>
            <person name="Minogue T."/>
            <person name="Wolcott M."/>
            <person name="Wasieloski L."/>
            <person name="Aguilar W."/>
            <person name="Moore D."/>
            <person name="Tallon L."/>
            <person name="Sadzewicz L."/>
            <person name="Ott S."/>
            <person name="Zhao X."/>
            <person name="Nagaraj S."/>
            <person name="Vavikolanu K."/>
            <person name="Aluvathingal J."/>
            <person name="Nadendla S."/>
            <person name="Sichtig H."/>
        </authorList>
    </citation>
    <scope>NUCLEOTIDE SEQUENCE [LARGE SCALE GENOMIC DNA]</scope>
    <source>
        <strain evidence="12">FDAARGOS_387</strain>
    </source>
</reference>
<evidence type="ECO:0000256" key="3">
    <source>
        <dbReference type="ARBA" id="ARBA00022692"/>
    </source>
</evidence>
<evidence type="ECO:0000313" key="11">
    <source>
        <dbReference type="EMBL" id="PHI28131.1"/>
    </source>
</evidence>
<dbReference type="EMBL" id="PDDX01000001">
    <property type="protein sequence ID" value="PHI28131.1"/>
    <property type="molecule type" value="Genomic_DNA"/>
</dbReference>
<comment type="caution">
    <text evidence="11">The sequence shown here is derived from an EMBL/GenBank/DDBJ whole genome shotgun (WGS) entry which is preliminary data.</text>
</comment>
<feature type="transmembrane region" description="Helical" evidence="9">
    <location>
        <begin position="459"/>
        <end position="479"/>
    </location>
</feature>
<dbReference type="STRING" id="1111728.GCA_000427805_02627"/>
<comment type="subcellular location">
    <subcellularLocation>
        <location evidence="1">Cell membrane</location>
        <topology evidence="1">Multi-pass membrane protein</topology>
    </subcellularLocation>
</comment>
<evidence type="ECO:0000256" key="4">
    <source>
        <dbReference type="ARBA" id="ARBA00022989"/>
    </source>
</evidence>
<proteinExistence type="inferred from homology"/>
<keyword evidence="12" id="KW-1185">Reference proteome</keyword>
<evidence type="ECO:0000256" key="1">
    <source>
        <dbReference type="ARBA" id="ARBA00004651"/>
    </source>
</evidence>
<feature type="transmembrane region" description="Helical" evidence="9">
    <location>
        <begin position="125"/>
        <end position="146"/>
    </location>
</feature>